<evidence type="ECO:0000313" key="2">
    <source>
        <dbReference type="EMBL" id="HIT98522.1"/>
    </source>
</evidence>
<feature type="transmembrane region" description="Helical" evidence="1">
    <location>
        <begin position="221"/>
        <end position="241"/>
    </location>
</feature>
<feature type="transmembrane region" description="Helical" evidence="1">
    <location>
        <begin position="141"/>
        <end position="168"/>
    </location>
</feature>
<feature type="transmembrane region" description="Helical" evidence="1">
    <location>
        <begin position="253"/>
        <end position="278"/>
    </location>
</feature>
<protein>
    <recommendedName>
        <fullName evidence="4">Transmembrane protein</fullName>
    </recommendedName>
</protein>
<dbReference type="AlphaFoldDB" id="A0A9D1KTZ6"/>
<organism evidence="2 3">
    <name type="scientific">Candidatus Merdimorpha stercoravium</name>
    <dbReference type="NCBI Taxonomy" id="2840863"/>
    <lineage>
        <taxon>Bacteria</taxon>
        <taxon>Pseudomonadati</taxon>
        <taxon>Bacteroidota</taxon>
        <taxon>Flavobacteriia</taxon>
        <taxon>Flavobacteriales</taxon>
        <taxon>Candidatus Merdimorpha</taxon>
    </lineage>
</organism>
<proteinExistence type="predicted"/>
<name>A0A9D1KTZ6_9FLAO</name>
<dbReference type="EMBL" id="DVLY01000171">
    <property type="protein sequence ID" value="HIT98522.1"/>
    <property type="molecule type" value="Genomic_DNA"/>
</dbReference>
<keyword evidence="1" id="KW-0472">Membrane</keyword>
<reference evidence="2" key="2">
    <citation type="journal article" date="2021" name="PeerJ">
        <title>Extensive microbial diversity within the chicken gut microbiome revealed by metagenomics and culture.</title>
        <authorList>
            <person name="Gilroy R."/>
            <person name="Ravi A."/>
            <person name="Getino M."/>
            <person name="Pursley I."/>
            <person name="Horton D.L."/>
            <person name="Alikhan N.F."/>
            <person name="Baker D."/>
            <person name="Gharbi K."/>
            <person name="Hall N."/>
            <person name="Watson M."/>
            <person name="Adriaenssens E.M."/>
            <person name="Foster-Nyarko E."/>
            <person name="Jarju S."/>
            <person name="Secka A."/>
            <person name="Antonio M."/>
            <person name="Oren A."/>
            <person name="Chaudhuri R.R."/>
            <person name="La Ragione R."/>
            <person name="Hildebrand F."/>
            <person name="Pallen M.J."/>
        </authorList>
    </citation>
    <scope>NUCLEOTIDE SEQUENCE</scope>
    <source>
        <strain evidence="2">1383</strain>
    </source>
</reference>
<feature type="transmembrane region" description="Helical" evidence="1">
    <location>
        <begin position="35"/>
        <end position="55"/>
    </location>
</feature>
<feature type="transmembrane region" description="Helical" evidence="1">
    <location>
        <begin position="85"/>
        <end position="110"/>
    </location>
</feature>
<evidence type="ECO:0000256" key="1">
    <source>
        <dbReference type="SAM" id="Phobius"/>
    </source>
</evidence>
<reference evidence="2" key="1">
    <citation type="submission" date="2020-10" db="EMBL/GenBank/DDBJ databases">
        <authorList>
            <person name="Gilroy R."/>
        </authorList>
    </citation>
    <scope>NUCLEOTIDE SEQUENCE</scope>
    <source>
        <strain evidence="2">1383</strain>
    </source>
</reference>
<keyword evidence="1" id="KW-0812">Transmembrane</keyword>
<comment type="caution">
    <text evidence="2">The sequence shown here is derived from an EMBL/GenBank/DDBJ whole genome shotgun (WGS) entry which is preliminary data.</text>
</comment>
<accession>A0A9D1KTZ6</accession>
<sequence length="298" mass="33004">MKLEQKRNFEALFGDTFGFVGETARHFFPTMLRVNFLYLLGMVATAYIAFSSGYADVDFLFKEHGTIGWMGWSDLGMGINWHPGFAWWETALMVLCGLLLLVGAAVFAAYTPAYMILYRDEGRVPEFSQIVAFLWARAGRLVIYFLAMLLLLIPVVVVCIPVMILLVLSVVGIAVIPFILLAILMLSMLVLYAYLDQERPDFFGAIDLAWKALRSPFWQNILSNGLLYIVTAFLGILPGMFTSLVGDGALSAGGVYLGIAAVLAALVLHFAISALYSVNVGMIYFSSKAKNEENFYSM</sequence>
<feature type="transmembrane region" description="Helical" evidence="1">
    <location>
        <begin position="174"/>
        <end position="195"/>
    </location>
</feature>
<evidence type="ECO:0008006" key="4">
    <source>
        <dbReference type="Google" id="ProtNLM"/>
    </source>
</evidence>
<gene>
    <name evidence="2" type="ORF">IAC44_06780</name>
</gene>
<evidence type="ECO:0000313" key="3">
    <source>
        <dbReference type="Proteomes" id="UP000824161"/>
    </source>
</evidence>
<dbReference type="Proteomes" id="UP000824161">
    <property type="component" value="Unassembled WGS sequence"/>
</dbReference>
<keyword evidence="1" id="KW-1133">Transmembrane helix</keyword>